<comment type="caution">
    <text evidence="1">The sequence shown here is derived from an EMBL/GenBank/DDBJ whole genome shotgun (WGS) entry which is preliminary data.</text>
</comment>
<protein>
    <submittedName>
        <fullName evidence="1">Uncharacterized protein</fullName>
    </submittedName>
</protein>
<reference evidence="1 2" key="1">
    <citation type="journal article" date="2019" name="Sci. Rep.">
        <title>Orb-weaving spider Araneus ventricosus genome elucidates the spidroin gene catalogue.</title>
        <authorList>
            <person name="Kono N."/>
            <person name="Nakamura H."/>
            <person name="Ohtoshi R."/>
            <person name="Moran D.A.P."/>
            <person name="Shinohara A."/>
            <person name="Yoshida Y."/>
            <person name="Fujiwara M."/>
            <person name="Mori M."/>
            <person name="Tomita M."/>
            <person name="Arakawa K."/>
        </authorList>
    </citation>
    <scope>NUCLEOTIDE SEQUENCE [LARGE SCALE GENOMIC DNA]</scope>
</reference>
<name>A0A4Y2L0D0_ARAVE</name>
<evidence type="ECO:0000313" key="1">
    <source>
        <dbReference type="EMBL" id="GBN07770.1"/>
    </source>
</evidence>
<dbReference type="AlphaFoldDB" id="A0A4Y2L0D0"/>
<evidence type="ECO:0000313" key="2">
    <source>
        <dbReference type="Proteomes" id="UP000499080"/>
    </source>
</evidence>
<dbReference type="EMBL" id="BGPR01005186">
    <property type="protein sequence ID" value="GBN07770.1"/>
    <property type="molecule type" value="Genomic_DNA"/>
</dbReference>
<organism evidence="1 2">
    <name type="scientific">Araneus ventricosus</name>
    <name type="common">Orbweaver spider</name>
    <name type="synonym">Epeira ventricosa</name>
    <dbReference type="NCBI Taxonomy" id="182803"/>
    <lineage>
        <taxon>Eukaryota</taxon>
        <taxon>Metazoa</taxon>
        <taxon>Ecdysozoa</taxon>
        <taxon>Arthropoda</taxon>
        <taxon>Chelicerata</taxon>
        <taxon>Arachnida</taxon>
        <taxon>Araneae</taxon>
        <taxon>Araneomorphae</taxon>
        <taxon>Entelegynae</taxon>
        <taxon>Araneoidea</taxon>
        <taxon>Araneidae</taxon>
        <taxon>Araneus</taxon>
    </lineage>
</organism>
<accession>A0A4Y2L0D0</accession>
<sequence length="89" mass="10641">MAIQRSKKEVEPRWRFSAPRKFVEKEVEPRWRFSPPRKFAKKEVEPKWRFSAPRKFAKTIKASSGVCITEKYPIYNVDNNKLHAVHLNL</sequence>
<gene>
    <name evidence="1" type="ORF">AVEN_212804_1</name>
</gene>
<dbReference type="Proteomes" id="UP000499080">
    <property type="component" value="Unassembled WGS sequence"/>
</dbReference>
<keyword evidence="2" id="KW-1185">Reference proteome</keyword>
<proteinExistence type="predicted"/>